<sequence length="315" mass="35840">MKILALIPKNFNLSKKLTTLMLAVFLVGIIFSGVVYYKILHRNAENEVQTQANLLISTVDAIRKYNAERVTPLLEKQSEEKMLIEAIPSVAMVKVFDIFTNAIQDKYGEYRYRNAMINPTNIKDKADENEIKIIEKLSQQYKPKGKNIAEGYLTMNGENKRYFYTARPIIIEKSQTSCLSCHTSLETSPQSLQALYKQGVYTGNNGFGWELDKVIGTKIIYVPADKVDKIAKQNFLIILGTFMAIFAISISLVNLWLKQHIVRPLNQITQVAEAVSLGDMDANFENEYKDEIGRLADAFRRVKTTLEIAIKRPRS</sequence>
<dbReference type="SMART" id="SM00304">
    <property type="entry name" value="HAMP"/>
    <property type="match status" value="1"/>
</dbReference>
<dbReference type="Pfam" id="PF00672">
    <property type="entry name" value="HAMP"/>
    <property type="match status" value="1"/>
</dbReference>
<keyword evidence="1" id="KW-0145">Chemotaxis</keyword>
<dbReference type="EMBL" id="BJCF01000081">
    <property type="protein sequence ID" value="GCL44221.1"/>
    <property type="molecule type" value="Genomic_DNA"/>
</dbReference>
<feature type="domain" description="HAMP" evidence="4">
    <location>
        <begin position="259"/>
        <end position="311"/>
    </location>
</feature>
<dbReference type="AlphaFoldDB" id="A0A480AMD4"/>
<dbReference type="Gene3D" id="6.10.340.10">
    <property type="match status" value="1"/>
</dbReference>
<dbReference type="InterPro" id="IPR021796">
    <property type="entry name" value="Tll0287-like_dom"/>
</dbReference>
<dbReference type="GO" id="GO:0005886">
    <property type="term" value="C:plasma membrane"/>
    <property type="evidence" value="ECO:0007669"/>
    <property type="project" value="TreeGrafter"/>
</dbReference>
<dbReference type="OrthoDB" id="114218at2"/>
<dbReference type="PROSITE" id="PS50885">
    <property type="entry name" value="HAMP"/>
    <property type="match status" value="1"/>
</dbReference>
<accession>A0A480AMD4</accession>
<evidence type="ECO:0000313" key="5">
    <source>
        <dbReference type="EMBL" id="GCL44221.1"/>
    </source>
</evidence>
<evidence type="ECO:0000256" key="1">
    <source>
        <dbReference type="ARBA" id="ARBA00022500"/>
    </source>
</evidence>
<keyword evidence="3" id="KW-0812">Transmembrane</keyword>
<dbReference type="SUPFAM" id="SSF158472">
    <property type="entry name" value="HAMP domain-like"/>
    <property type="match status" value="1"/>
</dbReference>
<dbReference type="Pfam" id="PF11845">
    <property type="entry name" value="Tll0287-like"/>
    <property type="match status" value="1"/>
</dbReference>
<dbReference type="PANTHER" id="PTHR43531:SF11">
    <property type="entry name" value="METHYL-ACCEPTING CHEMOTAXIS PROTEIN 3"/>
    <property type="match status" value="1"/>
</dbReference>
<proteinExistence type="inferred from homology"/>
<dbReference type="InterPro" id="IPR051310">
    <property type="entry name" value="MCP_chemotaxis"/>
</dbReference>
<dbReference type="GO" id="GO:0004888">
    <property type="term" value="F:transmembrane signaling receptor activity"/>
    <property type="evidence" value="ECO:0007669"/>
    <property type="project" value="TreeGrafter"/>
</dbReference>
<dbReference type="GO" id="GO:0006935">
    <property type="term" value="P:chemotaxis"/>
    <property type="evidence" value="ECO:0007669"/>
    <property type="project" value="UniProtKB-KW"/>
</dbReference>
<protein>
    <submittedName>
        <fullName evidence="5">Putative sensor with HAMP domain protein</fullName>
    </submittedName>
</protein>
<feature type="transmembrane region" description="Helical" evidence="3">
    <location>
        <begin position="235"/>
        <end position="257"/>
    </location>
</feature>
<evidence type="ECO:0000313" key="6">
    <source>
        <dbReference type="Proteomes" id="UP000299367"/>
    </source>
</evidence>
<comment type="similarity">
    <text evidence="2">Belongs to the methyl-accepting chemotaxis (MCP) protein family.</text>
</comment>
<organism evidence="5 6">
    <name type="scientific">Dolichospermum planctonicum</name>
    <dbReference type="NCBI Taxonomy" id="136072"/>
    <lineage>
        <taxon>Bacteria</taxon>
        <taxon>Bacillati</taxon>
        <taxon>Cyanobacteriota</taxon>
        <taxon>Cyanophyceae</taxon>
        <taxon>Nostocales</taxon>
        <taxon>Aphanizomenonaceae</taxon>
        <taxon>Dolichospermum</taxon>
    </lineage>
</organism>
<dbReference type="GO" id="GO:0007165">
    <property type="term" value="P:signal transduction"/>
    <property type="evidence" value="ECO:0007669"/>
    <property type="project" value="InterPro"/>
</dbReference>
<dbReference type="InterPro" id="IPR003660">
    <property type="entry name" value="HAMP_dom"/>
</dbReference>
<keyword evidence="3" id="KW-0472">Membrane</keyword>
<evidence type="ECO:0000256" key="2">
    <source>
        <dbReference type="ARBA" id="ARBA00029447"/>
    </source>
</evidence>
<reference evidence="6" key="1">
    <citation type="submission" date="2019-02" db="EMBL/GenBank/DDBJ databases">
        <title>Draft genome sequence of Dolichospermum planctonicum NIES-80.</title>
        <authorList>
            <person name="Yamaguchi H."/>
            <person name="Suzuki S."/>
            <person name="Kawachi M."/>
        </authorList>
    </citation>
    <scope>NUCLEOTIDE SEQUENCE [LARGE SCALE GENOMIC DNA]</scope>
    <source>
        <strain evidence="6">NIES-80</strain>
    </source>
</reference>
<name>A0A480AMD4_9CYAN</name>
<feature type="transmembrane region" description="Helical" evidence="3">
    <location>
        <begin position="20"/>
        <end position="37"/>
    </location>
</feature>
<evidence type="ECO:0000259" key="4">
    <source>
        <dbReference type="PROSITE" id="PS50885"/>
    </source>
</evidence>
<evidence type="ECO:0000256" key="3">
    <source>
        <dbReference type="SAM" id="Phobius"/>
    </source>
</evidence>
<dbReference type="Proteomes" id="UP000299367">
    <property type="component" value="Unassembled WGS sequence"/>
</dbReference>
<keyword evidence="3" id="KW-1133">Transmembrane helix</keyword>
<dbReference type="RefSeq" id="WP_137909616.1">
    <property type="nucleotide sequence ID" value="NZ_BJCF01000081.1"/>
</dbReference>
<dbReference type="PANTHER" id="PTHR43531">
    <property type="entry name" value="PROTEIN ICFG"/>
    <property type="match status" value="1"/>
</dbReference>
<dbReference type="CDD" id="cd06225">
    <property type="entry name" value="HAMP"/>
    <property type="match status" value="1"/>
</dbReference>
<comment type="caution">
    <text evidence="5">The sequence shown here is derived from an EMBL/GenBank/DDBJ whole genome shotgun (WGS) entry which is preliminary data.</text>
</comment>
<gene>
    <name evidence="5" type="ORF">NIES80_39470</name>
</gene>